<dbReference type="InterPro" id="IPR046956">
    <property type="entry name" value="RLP23-like"/>
</dbReference>
<dbReference type="EMBL" id="NBSK02000008">
    <property type="protein sequence ID" value="KAJ0191516.1"/>
    <property type="molecule type" value="Genomic_DNA"/>
</dbReference>
<comment type="subcellular location">
    <subcellularLocation>
        <location evidence="1">Membrane</location>
        <topology evidence="1">Single-pass type I membrane protein</topology>
    </subcellularLocation>
</comment>
<evidence type="ECO:0000313" key="8">
    <source>
        <dbReference type="Proteomes" id="UP000235145"/>
    </source>
</evidence>
<keyword evidence="5" id="KW-0472">Membrane</keyword>
<keyword evidence="4" id="KW-1133">Transmembrane helix</keyword>
<evidence type="ECO:0000256" key="4">
    <source>
        <dbReference type="ARBA" id="ARBA00022989"/>
    </source>
</evidence>
<evidence type="ECO:0000256" key="3">
    <source>
        <dbReference type="ARBA" id="ARBA00022729"/>
    </source>
</evidence>
<evidence type="ECO:0000256" key="6">
    <source>
        <dbReference type="ARBA" id="ARBA00023180"/>
    </source>
</evidence>
<keyword evidence="6" id="KW-0325">Glycoprotein</keyword>
<evidence type="ECO:0000313" key="7">
    <source>
        <dbReference type="EMBL" id="KAJ0191516.1"/>
    </source>
</evidence>
<evidence type="ECO:0000256" key="1">
    <source>
        <dbReference type="ARBA" id="ARBA00004479"/>
    </source>
</evidence>
<dbReference type="InterPro" id="IPR001611">
    <property type="entry name" value="Leu-rich_rpt"/>
</dbReference>
<evidence type="ECO:0000256" key="5">
    <source>
        <dbReference type="ARBA" id="ARBA00023136"/>
    </source>
</evidence>
<comment type="caution">
    <text evidence="7">The sequence shown here is derived from an EMBL/GenBank/DDBJ whole genome shotgun (WGS) entry which is preliminary data.</text>
</comment>
<reference evidence="7 8" key="1">
    <citation type="journal article" date="2017" name="Nat. Commun.">
        <title>Genome assembly with in vitro proximity ligation data and whole-genome triplication in lettuce.</title>
        <authorList>
            <person name="Reyes-Chin-Wo S."/>
            <person name="Wang Z."/>
            <person name="Yang X."/>
            <person name="Kozik A."/>
            <person name="Arikit S."/>
            <person name="Song C."/>
            <person name="Xia L."/>
            <person name="Froenicke L."/>
            <person name="Lavelle D.O."/>
            <person name="Truco M.J."/>
            <person name="Xia R."/>
            <person name="Zhu S."/>
            <person name="Xu C."/>
            <person name="Xu H."/>
            <person name="Xu X."/>
            <person name="Cox K."/>
            <person name="Korf I."/>
            <person name="Meyers B.C."/>
            <person name="Michelmore R.W."/>
        </authorList>
    </citation>
    <scope>NUCLEOTIDE SEQUENCE [LARGE SCALE GENOMIC DNA]</scope>
    <source>
        <strain evidence="8">cv. Salinas</strain>
        <tissue evidence="7">Seedlings</tissue>
    </source>
</reference>
<dbReference type="Proteomes" id="UP000235145">
    <property type="component" value="Unassembled WGS sequence"/>
</dbReference>
<evidence type="ECO:0008006" key="9">
    <source>
        <dbReference type="Google" id="ProtNLM"/>
    </source>
</evidence>
<sequence>MFFSNDVVSCCLWERIHCDSLTGTVDSLTGTAVDSLNLRGDFGEGGSYLVGNEVNSSLAELRHLKYLDLSQNFYQGSRIPEFIGSFKELRYLNLSYACFQGIIPPHIGNLSNLKVLDLSSNYNLTSDDMSWTFGLPSLKHLDLSWVDLGGAKNMDMMLYNLCSLKELSLRGCGLSNVHLGPSLNSSRILANIKRLDLGSNSFKGPLPGFFRNMTSLTFLDLSKFNLSLAWNFANVLNMIRSLSELHLSLCGLDKTFLSSAHFNITMLSNIQHLDLSWNSIEGIFPSVFSNMSSLRVHL</sequence>
<evidence type="ECO:0000256" key="2">
    <source>
        <dbReference type="ARBA" id="ARBA00022692"/>
    </source>
</evidence>
<organism evidence="7 8">
    <name type="scientific">Lactuca sativa</name>
    <name type="common">Garden lettuce</name>
    <dbReference type="NCBI Taxonomy" id="4236"/>
    <lineage>
        <taxon>Eukaryota</taxon>
        <taxon>Viridiplantae</taxon>
        <taxon>Streptophyta</taxon>
        <taxon>Embryophyta</taxon>
        <taxon>Tracheophyta</taxon>
        <taxon>Spermatophyta</taxon>
        <taxon>Magnoliopsida</taxon>
        <taxon>eudicotyledons</taxon>
        <taxon>Gunneridae</taxon>
        <taxon>Pentapetalae</taxon>
        <taxon>asterids</taxon>
        <taxon>campanulids</taxon>
        <taxon>Asterales</taxon>
        <taxon>Asteraceae</taxon>
        <taxon>Cichorioideae</taxon>
        <taxon>Cichorieae</taxon>
        <taxon>Lactucinae</taxon>
        <taxon>Lactuca</taxon>
    </lineage>
</organism>
<keyword evidence="8" id="KW-1185">Reference proteome</keyword>
<proteinExistence type="predicted"/>
<dbReference type="SUPFAM" id="SSF52047">
    <property type="entry name" value="RNI-like"/>
    <property type="match status" value="1"/>
</dbReference>
<dbReference type="PANTHER" id="PTHR48063:SF106">
    <property type="entry name" value="LEUCINE-RICH REPEAT DOMAIN, L DOMAIN-LIKE PROTEIN-RELATED"/>
    <property type="match status" value="1"/>
</dbReference>
<dbReference type="Gene3D" id="3.80.10.10">
    <property type="entry name" value="Ribonuclease Inhibitor"/>
    <property type="match status" value="2"/>
</dbReference>
<keyword evidence="2" id="KW-0812">Transmembrane</keyword>
<dbReference type="Pfam" id="PF00560">
    <property type="entry name" value="LRR_1"/>
    <property type="match status" value="2"/>
</dbReference>
<dbReference type="AlphaFoldDB" id="A0A9R1URH4"/>
<keyword evidence="3" id="KW-0732">Signal</keyword>
<protein>
    <recommendedName>
        <fullName evidence="9">Leucine-rich repeat-containing N-terminal plant-type domain-containing protein</fullName>
    </recommendedName>
</protein>
<dbReference type="Pfam" id="PF13855">
    <property type="entry name" value="LRR_8"/>
    <property type="match status" value="1"/>
</dbReference>
<gene>
    <name evidence="7" type="ORF">LSAT_V11C800444660</name>
</gene>
<dbReference type="InterPro" id="IPR032675">
    <property type="entry name" value="LRR_dom_sf"/>
</dbReference>
<dbReference type="PANTHER" id="PTHR48063">
    <property type="entry name" value="LRR RECEPTOR-LIKE KINASE"/>
    <property type="match status" value="1"/>
</dbReference>
<accession>A0A9R1URH4</accession>
<dbReference type="GO" id="GO:0016020">
    <property type="term" value="C:membrane"/>
    <property type="evidence" value="ECO:0007669"/>
    <property type="project" value="UniProtKB-SubCell"/>
</dbReference>
<name>A0A9R1URH4_LACSA</name>